<dbReference type="SMART" id="SM00730">
    <property type="entry name" value="PSN"/>
    <property type="match status" value="1"/>
</dbReference>
<evidence type="ECO:0000256" key="4">
    <source>
        <dbReference type="ARBA" id="ARBA00022692"/>
    </source>
</evidence>
<evidence type="ECO:0000256" key="10">
    <source>
        <dbReference type="ARBA" id="ARBA00023180"/>
    </source>
</evidence>
<dbReference type="InterPro" id="IPR007369">
    <property type="entry name" value="Peptidase_A22B_SPP"/>
</dbReference>
<feature type="transmembrane region" description="Helical" evidence="11">
    <location>
        <begin position="426"/>
        <end position="445"/>
    </location>
</feature>
<dbReference type="RefSeq" id="XP_003564908.1">
    <property type="nucleotide sequence ID" value="XM_003564860.3"/>
</dbReference>
<sequence>MASSPRRGHAVVVLLLLLACHAPSAAADDRDFDDDKPAKFPDCDNHFQKVKVKYWVGGEEQSALTGVTARFGRLLPDTTAAAQKLPAVVPTPKNGCAKSSASLAGSVALAERGVCTFFEKAKTIESSGAAAMIVVNDMNDLSKMACTPEDKISRIDIPVVMVSKAAGAKFTSAMEGGAKVAILLYSPTKGPFDGAIPFLWLMAVSITACAAVWTVVVVGEEPKKPPTTEVVDQEAAEPDVVELQTKTALVFVVTSSCVLLFLFFFSSIWSAWLMVVLFCIGGLQGLHFVTATLIMRVCSGCRDSKVKLPVVGNVTVVTLVVLPIALFIVVMWAVHQSSPFAWAGQNLLGICMMILVLQVVQMPNIKVASALLISAFLYDIFWVFISPLIFKKSVMITVAKGNEDGPSLPMVLKMPKYFDPWNGYDMIGFGDILFPGLLVAFSFRYDRTHGKDLTGGYFLYLMIGYAFGLTCTYVGLHLMGSGQPALLYLVPSTLGTIVALGAQRGELSQLWNAKA</sequence>
<dbReference type="GeneID" id="100836850"/>
<name>A0A0Q3RDA1_BRADI</name>
<evidence type="ECO:0000256" key="12">
    <source>
        <dbReference type="SAM" id="SignalP"/>
    </source>
</evidence>
<dbReference type="AlphaFoldDB" id="A0A0Q3RDA1"/>
<keyword evidence="4 11" id="KW-0812">Transmembrane</keyword>
<keyword evidence="8 11" id="KW-1133">Transmembrane helix</keyword>
<dbReference type="InterPro" id="IPR003137">
    <property type="entry name" value="PA_domain"/>
</dbReference>
<dbReference type="SUPFAM" id="SSF52025">
    <property type="entry name" value="PA domain"/>
    <property type="match status" value="1"/>
</dbReference>
<dbReference type="InterPro" id="IPR006639">
    <property type="entry name" value="Preselin/SPP"/>
</dbReference>
<dbReference type="PANTHER" id="PTHR12174">
    <property type="entry name" value="SIGNAL PEPTIDE PEPTIDASE"/>
    <property type="match status" value="1"/>
</dbReference>
<evidence type="ECO:0000259" key="13">
    <source>
        <dbReference type="Pfam" id="PF02225"/>
    </source>
</evidence>
<keyword evidence="9 11" id="KW-0472">Membrane</keyword>
<organism evidence="14">
    <name type="scientific">Brachypodium distachyon</name>
    <name type="common">Purple false brome</name>
    <name type="synonym">Trachynia distachya</name>
    <dbReference type="NCBI Taxonomy" id="15368"/>
    <lineage>
        <taxon>Eukaryota</taxon>
        <taxon>Viridiplantae</taxon>
        <taxon>Streptophyta</taxon>
        <taxon>Embryophyta</taxon>
        <taxon>Tracheophyta</taxon>
        <taxon>Spermatophyta</taxon>
        <taxon>Magnoliopsida</taxon>
        <taxon>Liliopsida</taxon>
        <taxon>Poales</taxon>
        <taxon>Poaceae</taxon>
        <taxon>BOP clade</taxon>
        <taxon>Pooideae</taxon>
        <taxon>Stipodae</taxon>
        <taxon>Brachypodieae</taxon>
        <taxon>Brachypodium</taxon>
    </lineage>
</organism>
<reference evidence="15" key="3">
    <citation type="submission" date="2018-08" db="UniProtKB">
        <authorList>
            <consortium name="EnsemblPlants"/>
        </authorList>
    </citation>
    <scope>IDENTIFICATION</scope>
    <source>
        <strain evidence="15">cv. Bd21</strain>
    </source>
</reference>
<dbReference type="GO" id="GO:0010008">
    <property type="term" value="C:endosome membrane"/>
    <property type="evidence" value="ECO:0007669"/>
    <property type="project" value="UniProtKB-SubCell"/>
</dbReference>
<accession>A0A0Q3RDA1</accession>
<evidence type="ECO:0000313" key="15">
    <source>
        <dbReference type="EnsemblPlants" id="KQK11170"/>
    </source>
</evidence>
<dbReference type="FunFam" id="3.50.30.30:FF:000007">
    <property type="entry name" value="Signal peptide peptidase-like 3"/>
    <property type="match status" value="1"/>
</dbReference>
<protein>
    <recommendedName>
        <fullName evidence="13">PA domain-containing protein</fullName>
    </recommendedName>
</protein>
<comment type="subcellular location">
    <subcellularLocation>
        <location evidence="2">Endosome membrane</location>
        <topology evidence="2">Multi-pass membrane protein</topology>
    </subcellularLocation>
</comment>
<keyword evidence="16" id="KW-1185">Reference proteome</keyword>
<evidence type="ECO:0000256" key="3">
    <source>
        <dbReference type="ARBA" id="ARBA00006859"/>
    </source>
</evidence>
<feature type="transmembrane region" description="Helical" evidence="11">
    <location>
        <begin position="457"/>
        <end position="479"/>
    </location>
</feature>
<evidence type="ECO:0000256" key="8">
    <source>
        <dbReference type="ARBA" id="ARBA00022989"/>
    </source>
</evidence>
<evidence type="ECO:0000256" key="2">
    <source>
        <dbReference type="ARBA" id="ARBA00004337"/>
    </source>
</evidence>
<dbReference type="Pfam" id="PF04258">
    <property type="entry name" value="Peptidase_A22B"/>
    <property type="match status" value="1"/>
</dbReference>
<dbReference type="GO" id="GO:0005765">
    <property type="term" value="C:lysosomal membrane"/>
    <property type="evidence" value="ECO:0000318"/>
    <property type="project" value="GO_Central"/>
</dbReference>
<comment type="similarity">
    <text evidence="3">Belongs to the peptidase A22B family.</text>
</comment>
<evidence type="ECO:0000256" key="7">
    <source>
        <dbReference type="ARBA" id="ARBA00022801"/>
    </source>
</evidence>
<keyword evidence="5 12" id="KW-0732">Signal</keyword>
<keyword evidence="6" id="KW-0967">Endosome</keyword>
<dbReference type="Pfam" id="PF02225">
    <property type="entry name" value="PA"/>
    <property type="match status" value="1"/>
</dbReference>
<evidence type="ECO:0000313" key="14">
    <source>
        <dbReference type="EMBL" id="KQK11170.1"/>
    </source>
</evidence>
<dbReference type="PANTHER" id="PTHR12174:SF72">
    <property type="entry name" value="SIGNAL PEPTIDE PEPTIDASE-LIKE 3"/>
    <property type="match status" value="1"/>
</dbReference>
<feature type="transmembrane region" description="Helical" evidence="11">
    <location>
        <begin position="367"/>
        <end position="390"/>
    </location>
</feature>
<dbReference type="GO" id="GO:0098553">
    <property type="term" value="C:lumenal side of endoplasmic reticulum membrane"/>
    <property type="evidence" value="ECO:0000318"/>
    <property type="project" value="GO_Central"/>
</dbReference>
<feature type="transmembrane region" description="Helical" evidence="11">
    <location>
        <begin position="275"/>
        <end position="298"/>
    </location>
</feature>
<reference evidence="14 15" key="1">
    <citation type="journal article" date="2010" name="Nature">
        <title>Genome sequencing and analysis of the model grass Brachypodium distachyon.</title>
        <authorList>
            <consortium name="International Brachypodium Initiative"/>
        </authorList>
    </citation>
    <scope>NUCLEOTIDE SEQUENCE [LARGE SCALE GENOMIC DNA]</scope>
    <source>
        <strain evidence="14 15">Bd21</strain>
    </source>
</reference>
<dbReference type="Gramene" id="KQK11170">
    <property type="protein sequence ID" value="KQK11170"/>
    <property type="gene ID" value="BRADI_2g58560v3"/>
</dbReference>
<evidence type="ECO:0000256" key="5">
    <source>
        <dbReference type="ARBA" id="ARBA00022729"/>
    </source>
</evidence>
<dbReference type="InterPro" id="IPR046450">
    <property type="entry name" value="PA_dom_sf"/>
</dbReference>
<dbReference type="EnsemblPlants" id="KQK11170">
    <property type="protein sequence ID" value="KQK11170"/>
    <property type="gene ID" value="BRADI_2g58560v3"/>
</dbReference>
<gene>
    <name evidence="15" type="primary">LOC100836850</name>
    <name evidence="14" type="ORF">BRADI_2g58560v3</name>
</gene>
<dbReference type="Gene3D" id="3.50.30.30">
    <property type="match status" value="1"/>
</dbReference>
<dbReference type="GO" id="GO:0098554">
    <property type="term" value="C:cytoplasmic side of endoplasmic reticulum membrane"/>
    <property type="evidence" value="ECO:0000318"/>
    <property type="project" value="GO_Central"/>
</dbReference>
<feature type="chain" id="PRO_5043129558" description="PA domain-containing protein" evidence="12">
    <location>
        <begin position="28"/>
        <end position="515"/>
    </location>
</feature>
<dbReference type="GO" id="GO:0030660">
    <property type="term" value="C:Golgi-associated vesicle membrane"/>
    <property type="evidence" value="ECO:0000318"/>
    <property type="project" value="GO_Central"/>
</dbReference>
<reference evidence="14" key="2">
    <citation type="submission" date="2017-06" db="EMBL/GenBank/DDBJ databases">
        <title>WGS assembly of Brachypodium distachyon.</title>
        <authorList>
            <consortium name="The International Brachypodium Initiative"/>
            <person name="Lucas S."/>
            <person name="Harmon-Smith M."/>
            <person name="Lail K."/>
            <person name="Tice H."/>
            <person name="Grimwood J."/>
            <person name="Bruce D."/>
            <person name="Barry K."/>
            <person name="Shu S."/>
            <person name="Lindquist E."/>
            <person name="Wang M."/>
            <person name="Pitluck S."/>
            <person name="Vogel J.P."/>
            <person name="Garvin D.F."/>
            <person name="Mockler T.C."/>
            <person name="Schmutz J."/>
            <person name="Rokhsar D."/>
            <person name="Bevan M.W."/>
        </authorList>
    </citation>
    <scope>NUCLEOTIDE SEQUENCE</scope>
    <source>
        <strain evidence="14">Bd21</strain>
    </source>
</reference>
<evidence type="ECO:0000256" key="1">
    <source>
        <dbReference type="ARBA" id="ARBA00003012"/>
    </source>
</evidence>
<feature type="transmembrane region" description="Helical" evidence="11">
    <location>
        <begin position="198"/>
        <end position="218"/>
    </location>
</feature>
<evidence type="ECO:0000313" key="16">
    <source>
        <dbReference type="Proteomes" id="UP000008810"/>
    </source>
</evidence>
<feature type="transmembrane region" description="Helical" evidence="11">
    <location>
        <begin position="340"/>
        <end position="360"/>
    </location>
</feature>
<keyword evidence="10" id="KW-0325">Glycoprotein</keyword>
<dbReference type="OrthoDB" id="29661at2759"/>
<feature type="transmembrane region" description="Helical" evidence="11">
    <location>
        <begin position="310"/>
        <end position="334"/>
    </location>
</feature>
<keyword evidence="7" id="KW-0378">Hydrolase</keyword>
<dbReference type="Proteomes" id="UP000008810">
    <property type="component" value="Chromosome 2"/>
</dbReference>
<proteinExistence type="inferred from homology"/>
<evidence type="ECO:0000256" key="6">
    <source>
        <dbReference type="ARBA" id="ARBA00022753"/>
    </source>
</evidence>
<feature type="signal peptide" evidence="12">
    <location>
        <begin position="1"/>
        <end position="27"/>
    </location>
</feature>
<dbReference type="EMBL" id="CM000881">
    <property type="protein sequence ID" value="KQK11170.1"/>
    <property type="molecule type" value="Genomic_DNA"/>
</dbReference>
<evidence type="ECO:0000256" key="11">
    <source>
        <dbReference type="SAM" id="Phobius"/>
    </source>
</evidence>
<feature type="domain" description="PA" evidence="13">
    <location>
        <begin position="86"/>
        <end position="169"/>
    </location>
</feature>
<dbReference type="KEGG" id="bdi:100836850"/>
<dbReference type="FunCoup" id="A0A0Q3RDA1">
    <property type="interactions" value="215"/>
</dbReference>
<dbReference type="GO" id="GO:0033619">
    <property type="term" value="P:membrane protein proteolysis"/>
    <property type="evidence" value="ECO:0000318"/>
    <property type="project" value="GO_Central"/>
</dbReference>
<evidence type="ECO:0000256" key="9">
    <source>
        <dbReference type="ARBA" id="ARBA00023136"/>
    </source>
</evidence>
<comment type="function">
    <text evidence="1">Intramembrane-cleaving aspartic protease (I-CLiP) that cleaves type II membrane signal peptides in the hydrophobic plane of the membrane.</text>
</comment>
<dbReference type="GO" id="GO:0042500">
    <property type="term" value="F:aspartic endopeptidase activity, intramembrane cleaving"/>
    <property type="evidence" value="ECO:0000318"/>
    <property type="project" value="GO_Central"/>
</dbReference>
<feature type="transmembrane region" description="Helical" evidence="11">
    <location>
        <begin position="248"/>
        <end position="269"/>
    </location>
</feature>
<dbReference type="PROSITE" id="PS51257">
    <property type="entry name" value="PROKAR_LIPOPROTEIN"/>
    <property type="match status" value="1"/>
</dbReference>